<dbReference type="AlphaFoldDB" id="A0A0K2V2Q2"/>
<organism evidence="1">
    <name type="scientific">Lepeophtheirus salmonis</name>
    <name type="common">Salmon louse</name>
    <name type="synonym">Caligus salmonis</name>
    <dbReference type="NCBI Taxonomy" id="72036"/>
    <lineage>
        <taxon>Eukaryota</taxon>
        <taxon>Metazoa</taxon>
        <taxon>Ecdysozoa</taxon>
        <taxon>Arthropoda</taxon>
        <taxon>Crustacea</taxon>
        <taxon>Multicrustacea</taxon>
        <taxon>Hexanauplia</taxon>
        <taxon>Copepoda</taxon>
        <taxon>Siphonostomatoida</taxon>
        <taxon>Caligidae</taxon>
        <taxon>Lepeophtheirus</taxon>
    </lineage>
</organism>
<dbReference type="EMBL" id="HACA01027229">
    <property type="protein sequence ID" value="CDW44590.1"/>
    <property type="molecule type" value="Transcribed_RNA"/>
</dbReference>
<accession>A0A0K2V2Q2</accession>
<protein>
    <submittedName>
        <fullName evidence="1">Uncharacterized protein</fullName>
    </submittedName>
</protein>
<proteinExistence type="predicted"/>
<reference evidence="1" key="1">
    <citation type="submission" date="2014-05" db="EMBL/GenBank/DDBJ databases">
        <authorList>
            <person name="Chronopoulou M."/>
        </authorList>
    </citation>
    <scope>NUCLEOTIDE SEQUENCE</scope>
    <source>
        <tissue evidence="1">Whole organism</tissue>
    </source>
</reference>
<name>A0A0K2V2Q2_LEPSM</name>
<sequence>MCGYLFIHMHPSQNFPRANSLNYPFHILLRKKSPTTLNQFEKRP</sequence>
<evidence type="ECO:0000313" key="1">
    <source>
        <dbReference type="EMBL" id="CDW44590.1"/>
    </source>
</evidence>